<evidence type="ECO:0000256" key="1">
    <source>
        <dbReference type="ARBA" id="ARBA00006484"/>
    </source>
</evidence>
<evidence type="ECO:0000313" key="7">
    <source>
        <dbReference type="Proteomes" id="UP001151699"/>
    </source>
</evidence>
<dbReference type="InterPro" id="IPR045313">
    <property type="entry name" value="CBR1-like"/>
</dbReference>
<dbReference type="Pfam" id="PF00106">
    <property type="entry name" value="adh_short"/>
    <property type="match status" value="1"/>
</dbReference>
<sequence>MASSKVYVVTGSNKGIGLAIVRALCKQNDGVVYLTARDENRGLQSVELLKKEGLNPSFHKLDIDDNKSIAEFRDFLKTTHGGLDVLVNNAAIAYKVNTTEPFSEQAEVTCRINFFATMNCCNELFPLLRPHARVVNVSSSCGFLKRINGKEPESLELQKRFANPNLATDELISLVNDFVQSAKENTHSSKGWPNSAYVVSKVSVSALTRIQQREIDQTRPNDDILVNHVHPGYVDTDMTSHKGPLTIDQGAEAPTWLAILPANNAANPKGQYVWNNKAIVDWVNGPTPSSV</sequence>
<dbReference type="SUPFAM" id="SSF51735">
    <property type="entry name" value="NAD(P)-binding Rossmann-fold domains"/>
    <property type="match status" value="1"/>
</dbReference>
<evidence type="ECO:0000256" key="5">
    <source>
        <dbReference type="RuleBase" id="RU000363"/>
    </source>
</evidence>
<dbReference type="Gene3D" id="3.40.50.720">
    <property type="entry name" value="NAD(P)-binding Rossmann-like Domain"/>
    <property type="match status" value="1"/>
</dbReference>
<dbReference type="EC" id="1.1.1.184" evidence="4"/>
<reference evidence="6" key="1">
    <citation type="submission" date="2022-07" db="EMBL/GenBank/DDBJ databases">
        <authorList>
            <person name="Trinca V."/>
            <person name="Uliana J.V.C."/>
            <person name="Torres T.T."/>
            <person name="Ward R.J."/>
            <person name="Monesi N."/>
        </authorList>
    </citation>
    <scope>NUCLEOTIDE SEQUENCE</scope>
    <source>
        <strain evidence="6">HSMRA1968</strain>
        <tissue evidence="6">Whole embryos</tissue>
    </source>
</reference>
<accession>A0A9Q0NEK4</accession>
<dbReference type="PANTHER" id="PTHR43963">
    <property type="entry name" value="CARBONYL REDUCTASE 1-RELATED"/>
    <property type="match status" value="1"/>
</dbReference>
<dbReference type="Proteomes" id="UP001151699">
    <property type="component" value="Chromosome A"/>
</dbReference>
<dbReference type="PANTHER" id="PTHR43963:SF4">
    <property type="entry name" value="CARBONYL REDUCTASE (NADPH)"/>
    <property type="match status" value="1"/>
</dbReference>
<evidence type="ECO:0000313" key="6">
    <source>
        <dbReference type="EMBL" id="KAJ6648873.1"/>
    </source>
</evidence>
<gene>
    <name evidence="6" type="primary">Cbr3</name>
    <name evidence="6" type="ORF">Bhyg_04105</name>
</gene>
<dbReference type="EMBL" id="WJQU01000001">
    <property type="protein sequence ID" value="KAJ6648873.1"/>
    <property type="molecule type" value="Genomic_DNA"/>
</dbReference>
<dbReference type="AlphaFoldDB" id="A0A9Q0NEK4"/>
<evidence type="ECO:0000256" key="3">
    <source>
        <dbReference type="ARBA" id="ARBA00023002"/>
    </source>
</evidence>
<dbReference type="PRINTS" id="PR00081">
    <property type="entry name" value="GDHRDH"/>
</dbReference>
<keyword evidence="3" id="KW-0560">Oxidoreductase</keyword>
<keyword evidence="2" id="KW-0521">NADP</keyword>
<dbReference type="InterPro" id="IPR036291">
    <property type="entry name" value="NAD(P)-bd_dom_sf"/>
</dbReference>
<keyword evidence="7" id="KW-1185">Reference proteome</keyword>
<dbReference type="CDD" id="cd05324">
    <property type="entry name" value="carb_red_PTCR-like_SDR_c"/>
    <property type="match status" value="1"/>
</dbReference>
<evidence type="ECO:0000256" key="2">
    <source>
        <dbReference type="ARBA" id="ARBA00022857"/>
    </source>
</evidence>
<dbReference type="GO" id="GO:0004090">
    <property type="term" value="F:carbonyl reductase (NADPH) activity"/>
    <property type="evidence" value="ECO:0007669"/>
    <property type="project" value="UniProtKB-EC"/>
</dbReference>
<dbReference type="PRINTS" id="PR00080">
    <property type="entry name" value="SDRFAMILY"/>
</dbReference>
<organism evidence="6 7">
    <name type="scientific">Pseudolycoriella hygida</name>
    <dbReference type="NCBI Taxonomy" id="35572"/>
    <lineage>
        <taxon>Eukaryota</taxon>
        <taxon>Metazoa</taxon>
        <taxon>Ecdysozoa</taxon>
        <taxon>Arthropoda</taxon>
        <taxon>Hexapoda</taxon>
        <taxon>Insecta</taxon>
        <taxon>Pterygota</taxon>
        <taxon>Neoptera</taxon>
        <taxon>Endopterygota</taxon>
        <taxon>Diptera</taxon>
        <taxon>Nematocera</taxon>
        <taxon>Sciaroidea</taxon>
        <taxon>Sciaridae</taxon>
        <taxon>Pseudolycoriella</taxon>
    </lineage>
</organism>
<dbReference type="OrthoDB" id="7289984at2759"/>
<protein>
    <recommendedName>
        <fullName evidence="4">carbonyl reductase (NADPH)</fullName>
        <ecNumber evidence="4">1.1.1.184</ecNumber>
    </recommendedName>
</protein>
<comment type="similarity">
    <text evidence="1 5">Belongs to the short-chain dehydrogenases/reductases (SDR) family.</text>
</comment>
<proteinExistence type="inferred from homology"/>
<comment type="caution">
    <text evidence="6">The sequence shown here is derived from an EMBL/GenBank/DDBJ whole genome shotgun (WGS) entry which is preliminary data.</text>
</comment>
<name>A0A9Q0NEK4_9DIPT</name>
<evidence type="ECO:0000256" key="4">
    <source>
        <dbReference type="ARBA" id="ARBA00026118"/>
    </source>
</evidence>
<dbReference type="InterPro" id="IPR002347">
    <property type="entry name" value="SDR_fam"/>
</dbReference>